<keyword evidence="2" id="KW-0732">Signal</keyword>
<keyword evidence="1" id="KW-1133">Transmembrane helix</keyword>
<dbReference type="Proteomes" id="UP000694941">
    <property type="component" value="Unplaced"/>
</dbReference>
<feature type="transmembrane region" description="Helical" evidence="1">
    <location>
        <begin position="490"/>
        <end position="512"/>
    </location>
</feature>
<accession>A0ABM1BQF5</accession>
<evidence type="ECO:0000313" key="5">
    <source>
        <dbReference type="RefSeq" id="XP_013786673.1"/>
    </source>
</evidence>
<keyword evidence="1" id="KW-0472">Membrane</keyword>
<evidence type="ECO:0000259" key="3">
    <source>
        <dbReference type="SMART" id="SM00703"/>
    </source>
</evidence>
<dbReference type="GeneID" id="106470654"/>
<evidence type="ECO:0000256" key="1">
    <source>
        <dbReference type="SAM" id="Phobius"/>
    </source>
</evidence>
<proteinExistence type="predicted"/>
<gene>
    <name evidence="5" type="primary">LOC106470654</name>
</gene>
<dbReference type="InterPro" id="IPR006621">
    <property type="entry name" value="Nose-resist-to-fluoxetine_N"/>
</dbReference>
<organism evidence="4 5">
    <name type="scientific">Limulus polyphemus</name>
    <name type="common">Atlantic horseshoe crab</name>
    <dbReference type="NCBI Taxonomy" id="6850"/>
    <lineage>
        <taxon>Eukaryota</taxon>
        <taxon>Metazoa</taxon>
        <taxon>Ecdysozoa</taxon>
        <taxon>Arthropoda</taxon>
        <taxon>Chelicerata</taxon>
        <taxon>Merostomata</taxon>
        <taxon>Xiphosura</taxon>
        <taxon>Limulidae</taxon>
        <taxon>Limulus</taxon>
    </lineage>
</organism>
<dbReference type="PANTHER" id="PTHR11161">
    <property type="entry name" value="O-ACYLTRANSFERASE"/>
    <property type="match status" value="1"/>
</dbReference>
<dbReference type="Pfam" id="PF20146">
    <property type="entry name" value="NRF"/>
    <property type="match status" value="1"/>
</dbReference>
<evidence type="ECO:0000313" key="4">
    <source>
        <dbReference type="Proteomes" id="UP000694941"/>
    </source>
</evidence>
<evidence type="ECO:0000256" key="2">
    <source>
        <dbReference type="SAM" id="SignalP"/>
    </source>
</evidence>
<feature type="signal peptide" evidence="2">
    <location>
        <begin position="1"/>
        <end position="24"/>
    </location>
</feature>
<feature type="domain" description="Nose resistant-to-fluoxetine protein N-terminal" evidence="3">
    <location>
        <begin position="265"/>
        <end position="409"/>
    </location>
</feature>
<protein>
    <submittedName>
        <fullName evidence="5">Uncharacterized protein LOC106470654</fullName>
    </submittedName>
</protein>
<feature type="chain" id="PRO_5047239997" evidence="2">
    <location>
        <begin position="25"/>
        <end position="518"/>
    </location>
</feature>
<sequence>MHRCLRVTIVNFVLVFFCTHVLLGGKVKESVNTKLLVTIEGDFEKEVSSNNKNGNSSSNTTEGLQHITTDLFYATTPTTTKQLNANTTDLFYVTTPTTTTQLNAKTTDLFYATTPTTTKQLNATTTDLPYATTPTTTKQLNAKTTDLFYATTPTTTKQLNATATDLPYATTPTTTKQLNAKTTDLFYVTTPTTTKQLNATATDLPYATTPTAKSRTVTEKAMETTTKYPGPQWSDIEKNVKNLISTSMKQLLPNMIRTTSSANLSGSCYASMLKMFLGFRSLKAWAFRMLDASAKFGPGILDGTTTDFGSYDECLNIIVSNKRSKKEDFRGNYCTLKLKPTFPSPLAPLDTKLQDTVLGEIKEALIFLSSLNYFFGLCVPSTCSAEDVEKLVKAAFQDVVQVTVPHCEVKTKTKLNAEQIGVLSLHGTLILLVIIGTTLDLWKQYQPKENTDESKTSKPWKESVLDIFKSFSLYTNGKQLLNTKVGSGNLGVLHGFRFFTMCWVILAHTYMFPDFNYY</sequence>
<dbReference type="SMART" id="SM00703">
    <property type="entry name" value="NRF"/>
    <property type="match status" value="1"/>
</dbReference>
<feature type="non-terminal residue" evidence="5">
    <location>
        <position position="518"/>
    </location>
</feature>
<name>A0ABM1BQF5_LIMPO</name>
<keyword evidence="1" id="KW-0812">Transmembrane</keyword>
<keyword evidence="4" id="KW-1185">Reference proteome</keyword>
<feature type="transmembrane region" description="Helical" evidence="1">
    <location>
        <begin position="420"/>
        <end position="442"/>
    </location>
</feature>
<dbReference type="RefSeq" id="XP_013786673.1">
    <property type="nucleotide sequence ID" value="XM_013931219.1"/>
</dbReference>
<dbReference type="InterPro" id="IPR052728">
    <property type="entry name" value="O2_lipid_transport_reg"/>
</dbReference>
<dbReference type="PANTHER" id="PTHR11161:SF0">
    <property type="entry name" value="O-ACYLTRANSFERASE LIKE PROTEIN"/>
    <property type="match status" value="1"/>
</dbReference>
<reference evidence="5" key="1">
    <citation type="submission" date="2025-08" db="UniProtKB">
        <authorList>
            <consortium name="RefSeq"/>
        </authorList>
    </citation>
    <scope>IDENTIFICATION</scope>
    <source>
        <tissue evidence="5">Muscle</tissue>
    </source>
</reference>